<evidence type="ECO:0000256" key="2">
    <source>
        <dbReference type="SAM" id="MobiDB-lite"/>
    </source>
</evidence>
<accession>A0ABP0JTY7</accession>
<proteinExistence type="predicted"/>
<feature type="region of interest" description="Disordered" evidence="2">
    <location>
        <begin position="219"/>
        <end position="262"/>
    </location>
</feature>
<dbReference type="Proteomes" id="UP001642484">
    <property type="component" value="Unassembled WGS sequence"/>
</dbReference>
<evidence type="ECO:0000313" key="4">
    <source>
        <dbReference type="Proteomes" id="UP001642484"/>
    </source>
</evidence>
<organism evidence="3 4">
    <name type="scientific">Durusdinium trenchii</name>
    <dbReference type="NCBI Taxonomy" id="1381693"/>
    <lineage>
        <taxon>Eukaryota</taxon>
        <taxon>Sar</taxon>
        <taxon>Alveolata</taxon>
        <taxon>Dinophyceae</taxon>
        <taxon>Suessiales</taxon>
        <taxon>Symbiodiniaceae</taxon>
        <taxon>Durusdinium</taxon>
    </lineage>
</organism>
<keyword evidence="4" id="KW-1185">Reference proteome</keyword>
<sequence length="262" mass="30692">MARLPNFHDDLNKLRQMEAGSILLQQSLQECQEQLKRSLWEEELAQTEMTKARETLRKKEAQVEQCMTAIQDWSCESIVDVLLRLWTECKEHEAQQKELQNRAILEPHKVDRLRRVQHTGERLQEAKDFQRSVEIAKEEAKKTDVEAQRARKEVTSRIARVSEELRDAERHLHFITELRAQEFARLGEVEQQKRELLEVHRKGAVEHERMKCQLDALGSGQGPAELFDLPKSQRSSQFLTLQGPELTTSEPEQQRFAPRRPL</sequence>
<reference evidence="3 4" key="1">
    <citation type="submission" date="2024-02" db="EMBL/GenBank/DDBJ databases">
        <authorList>
            <person name="Chen Y."/>
            <person name="Shah S."/>
            <person name="Dougan E. K."/>
            <person name="Thang M."/>
            <person name="Chan C."/>
        </authorList>
    </citation>
    <scope>NUCLEOTIDE SEQUENCE [LARGE SCALE GENOMIC DNA]</scope>
</reference>
<dbReference type="Pfam" id="PF19682">
    <property type="entry name" value="DUF6184"/>
    <property type="match status" value="1"/>
</dbReference>
<evidence type="ECO:0000256" key="1">
    <source>
        <dbReference type="SAM" id="Coils"/>
    </source>
</evidence>
<feature type="coiled-coil region" evidence="1">
    <location>
        <begin position="133"/>
        <end position="171"/>
    </location>
</feature>
<evidence type="ECO:0000313" key="3">
    <source>
        <dbReference type="EMBL" id="CAK9017935.1"/>
    </source>
</evidence>
<feature type="compositionally biased region" description="Polar residues" evidence="2">
    <location>
        <begin position="232"/>
        <end position="251"/>
    </location>
</feature>
<keyword evidence="1" id="KW-0175">Coiled coil</keyword>
<dbReference type="EMBL" id="CAXAMN010006546">
    <property type="protein sequence ID" value="CAK9017935.1"/>
    <property type="molecule type" value="Genomic_DNA"/>
</dbReference>
<name>A0ABP0JTY7_9DINO</name>
<dbReference type="InterPro" id="IPR045757">
    <property type="entry name" value="DUF6184"/>
</dbReference>
<gene>
    <name evidence="3" type="ORF">CCMP2556_LOCUS13063</name>
</gene>
<protein>
    <submittedName>
        <fullName evidence="3">Uncharacterized protein</fullName>
    </submittedName>
</protein>
<comment type="caution">
    <text evidence="3">The sequence shown here is derived from an EMBL/GenBank/DDBJ whole genome shotgun (WGS) entry which is preliminary data.</text>
</comment>